<dbReference type="AlphaFoldDB" id="A0A9P1PAW9"/>
<reference evidence="3" key="1">
    <citation type="submission" date="2015-01" db="EMBL/GenBank/DDBJ databases">
        <authorList>
            <person name="Aslett A.Martin."/>
            <person name="De Silva Nishadi"/>
        </authorList>
    </citation>
    <scope>NUCLEOTIDE SEQUENCE [LARGE SCALE GENOMIC DNA]</scope>
    <source>
        <strain evidence="3">UMC4404</strain>
    </source>
</reference>
<feature type="domain" description="FRG" evidence="1">
    <location>
        <begin position="23"/>
        <end position="117"/>
    </location>
</feature>
<dbReference type="SMART" id="SM00901">
    <property type="entry name" value="FRG"/>
    <property type="match status" value="1"/>
</dbReference>
<dbReference type="RefSeq" id="WP_057557637.1">
    <property type="nucleotide sequence ID" value="NZ_CDNY01000003.1"/>
</dbReference>
<evidence type="ECO:0000313" key="3">
    <source>
        <dbReference type="Proteomes" id="UP000049685"/>
    </source>
</evidence>
<comment type="caution">
    <text evidence="2">The sequence shown here is derived from an EMBL/GenBank/DDBJ whole genome shotgun (WGS) entry which is preliminary data.</text>
</comment>
<proteinExistence type="predicted"/>
<dbReference type="EMBL" id="CDNY01000003">
    <property type="protein sequence ID" value="CEO32721.1"/>
    <property type="molecule type" value="Genomic_DNA"/>
</dbReference>
<accession>A0A9P1PAW9</accession>
<sequence>MVKREQEIVSFSEYKTLIENFKNKEKVFYRGQADKTYNISCSLSRDYGYVNNENLIIKKTLKIKQKEFEGYKYPVEQLSKIQHYGIPTRLIDITIDPFIALYFAIEDTNNKQDAEVFIFEKEPYDLYSKEANVLS</sequence>
<dbReference type="Proteomes" id="UP000049685">
    <property type="component" value="Unassembled WGS sequence"/>
</dbReference>
<dbReference type="InterPro" id="IPR014966">
    <property type="entry name" value="FRG-dom"/>
</dbReference>
<dbReference type="Pfam" id="PF08867">
    <property type="entry name" value="FRG"/>
    <property type="match status" value="1"/>
</dbReference>
<organism evidence="2 3">
    <name type="scientific">Paraclostridium sordellii</name>
    <name type="common">Clostridium sordellii</name>
    <dbReference type="NCBI Taxonomy" id="1505"/>
    <lineage>
        <taxon>Bacteria</taxon>
        <taxon>Bacillati</taxon>
        <taxon>Bacillota</taxon>
        <taxon>Clostridia</taxon>
        <taxon>Peptostreptococcales</taxon>
        <taxon>Peptostreptococcaceae</taxon>
        <taxon>Paraclostridium</taxon>
    </lineage>
</organism>
<protein>
    <submittedName>
        <fullName evidence="2">FRG domain-containing protein</fullName>
    </submittedName>
</protein>
<name>A0A9P1PAW9_PARSO</name>
<gene>
    <name evidence="2" type="ORF">UMC4404_07011</name>
</gene>
<evidence type="ECO:0000313" key="2">
    <source>
        <dbReference type="EMBL" id="CEO32721.1"/>
    </source>
</evidence>
<evidence type="ECO:0000259" key="1">
    <source>
        <dbReference type="SMART" id="SM00901"/>
    </source>
</evidence>